<dbReference type="Proteomes" id="UP000319894">
    <property type="component" value="Unassembled WGS sequence"/>
</dbReference>
<feature type="domain" description="SpoVT-AbrB" evidence="2">
    <location>
        <begin position="8"/>
        <end position="54"/>
    </location>
</feature>
<dbReference type="Pfam" id="PF04014">
    <property type="entry name" value="MazE_antitoxin"/>
    <property type="match status" value="1"/>
</dbReference>
<dbReference type="SUPFAM" id="SSF109755">
    <property type="entry name" value="PhoU-like"/>
    <property type="match status" value="1"/>
</dbReference>
<evidence type="ECO:0000313" key="3">
    <source>
        <dbReference type="EMBL" id="TSD10037.1"/>
    </source>
</evidence>
<keyword evidence="1" id="KW-0175">Coiled coil</keyword>
<dbReference type="InterPro" id="IPR038078">
    <property type="entry name" value="PhoU-like_sf"/>
</dbReference>
<protein>
    <submittedName>
        <fullName evidence="3">Phosphate uptake regulator PhoU</fullName>
    </submittedName>
</protein>
<accession>A0A554MY22</accession>
<dbReference type="PANTHER" id="PTHR42930:SF6">
    <property type="entry name" value="PHOSPHATE REGULATORY PROTEIN-LIKE PROTEIN"/>
    <property type="match status" value="1"/>
</dbReference>
<evidence type="ECO:0000313" key="4">
    <source>
        <dbReference type="Proteomes" id="UP000319894"/>
    </source>
</evidence>
<proteinExistence type="predicted"/>
<dbReference type="GO" id="GO:0045936">
    <property type="term" value="P:negative regulation of phosphate metabolic process"/>
    <property type="evidence" value="ECO:0007669"/>
    <property type="project" value="InterPro"/>
</dbReference>
<keyword evidence="4" id="KW-1185">Reference proteome</keyword>
<dbReference type="InterPro" id="IPR028366">
    <property type="entry name" value="PhoU"/>
</dbReference>
<gene>
    <name evidence="3" type="ORF">DP107_13705</name>
</gene>
<sequence>MEQRKVQQVGSGTYTVSLPKQWAERTGITAGTTVYIDIHGDEQLVIEPESPADDATSQVQFTVGDQSPARLERTVRASYAAGFEELVLRAPAGFTRAQRQAVERVASAFVGVALTTETETELTVQTLLDAGEVSVRQSVRQLRYTALSMHRDAMAALAGDEAPPGADRDDEADRLYAMIDRHFGRGLSRLDEIDALGLSRSELFELRTAARELERVADNAETVGTVAATVETLPDAFPAEELGALGRDARSVVDEGTAVVVGDAEAEVANDALETREAARSAVEALDRELADAASDYRLERALDALRRTVESGGTIAELGLRAATRRGEFTPPGSAAPAGDG</sequence>
<evidence type="ECO:0000259" key="2">
    <source>
        <dbReference type="SMART" id="SM00966"/>
    </source>
</evidence>
<comment type="caution">
    <text evidence="3">The sequence shown here is derived from an EMBL/GenBank/DDBJ whole genome shotgun (WGS) entry which is preliminary data.</text>
</comment>
<dbReference type="InterPro" id="IPR026022">
    <property type="entry name" value="PhoU_dom"/>
</dbReference>
<dbReference type="RefSeq" id="WP_144262722.1">
    <property type="nucleotide sequence ID" value="NZ_QMDX01000009.1"/>
</dbReference>
<dbReference type="EMBL" id="QMDX01000009">
    <property type="protein sequence ID" value="TSD10037.1"/>
    <property type="molecule type" value="Genomic_DNA"/>
</dbReference>
<dbReference type="SMART" id="SM00966">
    <property type="entry name" value="SpoVT_AbrB"/>
    <property type="match status" value="1"/>
</dbReference>
<dbReference type="GO" id="GO:0003677">
    <property type="term" value="F:DNA binding"/>
    <property type="evidence" value="ECO:0007669"/>
    <property type="project" value="InterPro"/>
</dbReference>
<name>A0A554MY22_9EURY</name>
<dbReference type="Pfam" id="PF01895">
    <property type="entry name" value="PhoU"/>
    <property type="match status" value="1"/>
</dbReference>
<dbReference type="GO" id="GO:0030643">
    <property type="term" value="P:intracellular phosphate ion homeostasis"/>
    <property type="evidence" value="ECO:0007669"/>
    <property type="project" value="InterPro"/>
</dbReference>
<reference evidence="3 4" key="1">
    <citation type="submission" date="2018-06" db="EMBL/GenBank/DDBJ databases">
        <title>Natronomonas sp. F16-60 a new haloarchaeon isolated from a solar saltern of Isla Cristina, Huelva, Spain.</title>
        <authorList>
            <person name="Duran-Viseras A."/>
            <person name="Sanchez-Porro C."/>
            <person name="Ventosa A."/>
        </authorList>
    </citation>
    <scope>NUCLEOTIDE SEQUENCE [LARGE SCALE GENOMIC DNA]</scope>
    <source>
        <strain evidence="3 4">F16-60</strain>
    </source>
</reference>
<organism evidence="3 4">
    <name type="scientific">Haloglomus irregulare</name>
    <dbReference type="NCBI Taxonomy" id="2234134"/>
    <lineage>
        <taxon>Archaea</taxon>
        <taxon>Methanobacteriati</taxon>
        <taxon>Methanobacteriota</taxon>
        <taxon>Stenosarchaea group</taxon>
        <taxon>Halobacteria</taxon>
        <taxon>Halobacteriales</taxon>
        <taxon>Natronomonadaceae</taxon>
        <taxon>Haloglomus</taxon>
    </lineage>
</organism>
<feature type="coiled-coil region" evidence="1">
    <location>
        <begin position="269"/>
        <end position="296"/>
    </location>
</feature>
<dbReference type="AlphaFoldDB" id="A0A554MY22"/>
<dbReference type="InterPro" id="IPR007159">
    <property type="entry name" value="SpoVT-AbrB_dom"/>
</dbReference>
<dbReference type="OrthoDB" id="40991at2157"/>
<dbReference type="Gene3D" id="1.20.58.220">
    <property type="entry name" value="Phosphate transport system protein phou homolog 2, domain 2"/>
    <property type="match status" value="1"/>
</dbReference>
<dbReference type="InParanoid" id="A0A554MY22"/>
<dbReference type="PANTHER" id="PTHR42930">
    <property type="entry name" value="PHOSPHATE-SPECIFIC TRANSPORT SYSTEM ACCESSORY PROTEIN PHOU"/>
    <property type="match status" value="1"/>
</dbReference>
<evidence type="ECO:0000256" key="1">
    <source>
        <dbReference type="SAM" id="Coils"/>
    </source>
</evidence>